<dbReference type="AlphaFoldDB" id="A0ABD5XCD9"/>
<proteinExistence type="predicted"/>
<sequence length="326" mass="36350">MVECNGVAIYRCIKEDDELVSLAVLDSSEIEKDENETVKQVSQSLIEDLIDDSSIGSRRSTPDYGDSKSARIHEYKDSVEAERENGLVTKDVLEELRESTNLEQNSRALAEWYLEETQSRSDLILVIPYTYDRENFVGIIKTPYLDDAYQTDPSDILREAQRVIQEETHKGIIHPRYDHSVGEVYSGEAKVYQSGGGPRYADYWIGFINLAETKVEDEELVESVADGSGPVAAVQSSSEFSDLPDRVDDEGLLDGRLNIEISGISLDVDVGDLADERVRLAEKDGTYFVIFTGGDLDVEASDGSTSQELPELSEFEDLTEALSDYL</sequence>
<name>A0ABD5XCD9_9EURY</name>
<evidence type="ECO:0000313" key="1">
    <source>
        <dbReference type="EMBL" id="MFC7126663.1"/>
    </source>
</evidence>
<accession>A0ABD5XCD9</accession>
<protein>
    <submittedName>
        <fullName evidence="1">Uncharacterized protein</fullName>
    </submittedName>
</protein>
<evidence type="ECO:0000313" key="2">
    <source>
        <dbReference type="Proteomes" id="UP001596414"/>
    </source>
</evidence>
<gene>
    <name evidence="1" type="ORF">ACFQJ7_11585</name>
</gene>
<reference evidence="1 2" key="1">
    <citation type="journal article" date="2014" name="Int. J. Syst. Evol. Microbiol.">
        <title>Complete genome sequence of Corynebacterium casei LMG S-19264T (=DSM 44701T), isolated from a smear-ripened cheese.</title>
        <authorList>
            <consortium name="US DOE Joint Genome Institute (JGI-PGF)"/>
            <person name="Walter F."/>
            <person name="Albersmeier A."/>
            <person name="Kalinowski J."/>
            <person name="Ruckert C."/>
        </authorList>
    </citation>
    <scope>NUCLEOTIDE SEQUENCE [LARGE SCALE GENOMIC DNA]</scope>
    <source>
        <strain evidence="1 2">CGMCC 4.7215</strain>
    </source>
</reference>
<organism evidence="1 2">
    <name type="scientific">Halovenus rubra</name>
    <dbReference type="NCBI Taxonomy" id="869890"/>
    <lineage>
        <taxon>Archaea</taxon>
        <taxon>Methanobacteriati</taxon>
        <taxon>Methanobacteriota</taxon>
        <taxon>Stenosarchaea group</taxon>
        <taxon>Halobacteria</taxon>
        <taxon>Halobacteriales</taxon>
        <taxon>Haloarculaceae</taxon>
        <taxon>Halovenus</taxon>
    </lineage>
</organism>
<dbReference type="EMBL" id="JBHSZQ010000036">
    <property type="protein sequence ID" value="MFC7126663.1"/>
    <property type="molecule type" value="Genomic_DNA"/>
</dbReference>
<dbReference type="Proteomes" id="UP001596414">
    <property type="component" value="Unassembled WGS sequence"/>
</dbReference>
<dbReference type="RefSeq" id="WP_267638536.1">
    <property type="nucleotide sequence ID" value="NZ_JAODIY010000014.1"/>
</dbReference>
<comment type="caution">
    <text evidence="1">The sequence shown here is derived from an EMBL/GenBank/DDBJ whole genome shotgun (WGS) entry which is preliminary data.</text>
</comment>